<evidence type="ECO:0000313" key="3">
    <source>
        <dbReference type="EMBL" id="GCB77003.1"/>
    </source>
</evidence>
<name>A0A401PVB1_SCYTO</name>
<gene>
    <name evidence="3" type="ORF">scyTo_0020535</name>
</gene>
<keyword evidence="4" id="KW-1185">Reference proteome</keyword>
<comment type="caution">
    <text evidence="3">The sequence shown here is derived from an EMBL/GenBank/DDBJ whole genome shotgun (WGS) entry which is preliminary data.</text>
</comment>
<evidence type="ECO:0000256" key="2">
    <source>
        <dbReference type="SAM" id="Phobius"/>
    </source>
</evidence>
<feature type="region of interest" description="Disordered" evidence="1">
    <location>
        <begin position="75"/>
        <end position="105"/>
    </location>
</feature>
<dbReference type="Proteomes" id="UP000288216">
    <property type="component" value="Unassembled WGS sequence"/>
</dbReference>
<accession>A0A401PVB1</accession>
<proteinExistence type="predicted"/>
<keyword evidence="2" id="KW-1133">Transmembrane helix</keyword>
<keyword evidence="2" id="KW-0812">Transmembrane</keyword>
<dbReference type="EMBL" id="BFAA01016705">
    <property type="protein sequence ID" value="GCB77003.1"/>
    <property type="molecule type" value="Genomic_DNA"/>
</dbReference>
<keyword evidence="2" id="KW-0472">Membrane</keyword>
<reference evidence="3 4" key="1">
    <citation type="journal article" date="2018" name="Nat. Ecol. Evol.">
        <title>Shark genomes provide insights into elasmobranch evolution and the origin of vertebrates.</title>
        <authorList>
            <person name="Hara Y"/>
            <person name="Yamaguchi K"/>
            <person name="Onimaru K"/>
            <person name="Kadota M"/>
            <person name="Koyanagi M"/>
            <person name="Keeley SD"/>
            <person name="Tatsumi K"/>
            <person name="Tanaka K"/>
            <person name="Motone F"/>
            <person name="Kageyama Y"/>
            <person name="Nozu R"/>
            <person name="Adachi N"/>
            <person name="Nishimura O"/>
            <person name="Nakagawa R"/>
            <person name="Tanegashima C"/>
            <person name="Kiyatake I"/>
            <person name="Matsumoto R"/>
            <person name="Murakumo K"/>
            <person name="Nishida K"/>
            <person name="Terakita A"/>
            <person name="Kuratani S"/>
            <person name="Sato K"/>
            <person name="Hyodo S Kuraku.S."/>
        </authorList>
    </citation>
    <scope>NUCLEOTIDE SEQUENCE [LARGE SCALE GENOMIC DNA]</scope>
</reference>
<protein>
    <submittedName>
        <fullName evidence="3">Uncharacterized protein</fullName>
    </submittedName>
</protein>
<evidence type="ECO:0000313" key="4">
    <source>
        <dbReference type="Proteomes" id="UP000288216"/>
    </source>
</evidence>
<organism evidence="3 4">
    <name type="scientific">Scyliorhinus torazame</name>
    <name type="common">Cloudy catshark</name>
    <name type="synonym">Catulus torazame</name>
    <dbReference type="NCBI Taxonomy" id="75743"/>
    <lineage>
        <taxon>Eukaryota</taxon>
        <taxon>Metazoa</taxon>
        <taxon>Chordata</taxon>
        <taxon>Craniata</taxon>
        <taxon>Vertebrata</taxon>
        <taxon>Chondrichthyes</taxon>
        <taxon>Elasmobranchii</taxon>
        <taxon>Galeomorphii</taxon>
        <taxon>Galeoidea</taxon>
        <taxon>Carcharhiniformes</taxon>
        <taxon>Scyliorhinidae</taxon>
        <taxon>Scyliorhinus</taxon>
    </lineage>
</organism>
<sequence>MWLSLPRGVGRMWEKLDNYMREKRIERDDDGDEMDRVGSRWGLMWKIGLVSAGGAVLIVSTTVICLIIKALRKNKKPVPNGTNQDGKANPEEQSEIMSMKPKPKKSKYVEMIPTLPKMSQNKDVRNLEIKSNHGVSPKPGDDLYENCDFVEGALYANI</sequence>
<feature type="transmembrane region" description="Helical" evidence="2">
    <location>
        <begin position="43"/>
        <end position="68"/>
    </location>
</feature>
<evidence type="ECO:0000256" key="1">
    <source>
        <dbReference type="SAM" id="MobiDB-lite"/>
    </source>
</evidence>
<dbReference type="AlphaFoldDB" id="A0A401PVB1"/>